<dbReference type="Pfam" id="PF13489">
    <property type="entry name" value="Methyltransf_23"/>
    <property type="match status" value="1"/>
</dbReference>
<dbReference type="AlphaFoldDB" id="A0A1F5EBG3"/>
<evidence type="ECO:0000313" key="2">
    <source>
        <dbReference type="Proteomes" id="UP000177481"/>
    </source>
</evidence>
<dbReference type="Gene3D" id="3.40.50.150">
    <property type="entry name" value="Vaccinia Virus protein VP39"/>
    <property type="match status" value="1"/>
</dbReference>
<organism evidence="1 2">
    <name type="scientific">Candidatus Berkelbacteria bacterium RIFCSPLOWO2_01_FULL_50_28</name>
    <dbReference type="NCBI Taxonomy" id="1797471"/>
    <lineage>
        <taxon>Bacteria</taxon>
        <taxon>Candidatus Berkelbacteria</taxon>
    </lineage>
</organism>
<name>A0A1F5EBG3_9BACT</name>
<comment type="caution">
    <text evidence="1">The sequence shown here is derived from an EMBL/GenBank/DDBJ whole genome shotgun (WGS) entry which is preliminary data.</text>
</comment>
<proteinExistence type="predicted"/>
<dbReference type="InterPro" id="IPR029063">
    <property type="entry name" value="SAM-dependent_MTases_sf"/>
</dbReference>
<dbReference type="Proteomes" id="UP000177481">
    <property type="component" value="Unassembled WGS sequence"/>
</dbReference>
<dbReference type="SUPFAM" id="SSF53335">
    <property type="entry name" value="S-adenosyl-L-methionine-dependent methyltransferases"/>
    <property type="match status" value="1"/>
</dbReference>
<sequence length="229" mass="26215">MDSNTTLVAQQEEWNKVVKDLEGENLKLASYDNTLVPLLGDLTDKNVLDYGAGPGVLALGLKKLGAKIKVWDINPEMRKKASGKIGTENTYQNLEDIPRDHFDFIICNLVLCIVPESEVRAIIGNIKELLNENGLSYIGFCNPKIFDIKESNLDFRFPTGNKYDDNHDYKKVKKEGGYEIIETHRPIEWYEKVFAESGLELVDTHFTPEYELEGEKIQDFVIFELRRKP</sequence>
<evidence type="ECO:0008006" key="3">
    <source>
        <dbReference type="Google" id="ProtNLM"/>
    </source>
</evidence>
<evidence type="ECO:0000313" key="1">
    <source>
        <dbReference type="EMBL" id="OGD64606.1"/>
    </source>
</evidence>
<dbReference type="CDD" id="cd02440">
    <property type="entry name" value="AdoMet_MTases"/>
    <property type="match status" value="1"/>
</dbReference>
<protein>
    <recommendedName>
        <fullName evidence="3">Methyltransferase domain-containing protein</fullName>
    </recommendedName>
</protein>
<dbReference type="STRING" id="1797471.A3A71_00935"/>
<dbReference type="PANTHER" id="PTHR43861">
    <property type="entry name" value="TRANS-ACONITATE 2-METHYLTRANSFERASE-RELATED"/>
    <property type="match status" value="1"/>
</dbReference>
<dbReference type="PANTHER" id="PTHR43861:SF1">
    <property type="entry name" value="TRANS-ACONITATE 2-METHYLTRANSFERASE"/>
    <property type="match status" value="1"/>
</dbReference>
<accession>A0A1F5EBG3</accession>
<dbReference type="EMBL" id="MEZX01000002">
    <property type="protein sequence ID" value="OGD64606.1"/>
    <property type="molecule type" value="Genomic_DNA"/>
</dbReference>
<gene>
    <name evidence="1" type="ORF">A3A71_00935</name>
</gene>
<reference evidence="1 2" key="1">
    <citation type="journal article" date="2016" name="Nat. Commun.">
        <title>Thousands of microbial genomes shed light on interconnected biogeochemical processes in an aquifer system.</title>
        <authorList>
            <person name="Anantharaman K."/>
            <person name="Brown C.T."/>
            <person name="Hug L.A."/>
            <person name="Sharon I."/>
            <person name="Castelle C.J."/>
            <person name="Probst A.J."/>
            <person name="Thomas B.C."/>
            <person name="Singh A."/>
            <person name="Wilkins M.J."/>
            <person name="Karaoz U."/>
            <person name="Brodie E.L."/>
            <person name="Williams K.H."/>
            <person name="Hubbard S.S."/>
            <person name="Banfield J.F."/>
        </authorList>
    </citation>
    <scope>NUCLEOTIDE SEQUENCE [LARGE SCALE GENOMIC DNA]</scope>
</reference>